<dbReference type="PIRSF" id="PIRSF006485">
    <property type="entry name" value="GTP-binding_EngA"/>
    <property type="match status" value="1"/>
</dbReference>
<dbReference type="SUPFAM" id="SSF52540">
    <property type="entry name" value="P-loop containing nucleoside triphosphate hydrolases"/>
    <property type="match status" value="2"/>
</dbReference>
<evidence type="ECO:0000313" key="12">
    <source>
        <dbReference type="EMBL" id="ATZ16572.1"/>
    </source>
</evidence>
<dbReference type="Gene3D" id="3.30.300.20">
    <property type="match status" value="1"/>
</dbReference>
<dbReference type="InterPro" id="IPR032859">
    <property type="entry name" value="KH_dom-like"/>
</dbReference>
<evidence type="ECO:0000256" key="2">
    <source>
        <dbReference type="ARBA" id="ARBA00020953"/>
    </source>
</evidence>
<feature type="binding site" evidence="9">
    <location>
        <begin position="58"/>
        <end position="62"/>
    </location>
    <ligand>
        <name>GTP</name>
        <dbReference type="ChEBI" id="CHEBI:37565"/>
        <label>1</label>
    </ligand>
</feature>
<proteinExistence type="inferred from homology"/>
<dbReference type="PANTHER" id="PTHR43834:SF6">
    <property type="entry name" value="GTPASE DER"/>
    <property type="match status" value="1"/>
</dbReference>
<name>A0A2K8NRU0_9MOLU</name>
<dbReference type="AlphaFoldDB" id="A0A2K8NRU0"/>
<accession>A0A2K8NRU0</accession>
<dbReference type="InterPro" id="IPR006073">
    <property type="entry name" value="GTP-bd"/>
</dbReference>
<evidence type="ECO:0000256" key="4">
    <source>
        <dbReference type="ARBA" id="ARBA00022737"/>
    </source>
</evidence>
<dbReference type="FunFam" id="3.30.300.20:FF:000004">
    <property type="entry name" value="GTPase Der"/>
    <property type="match status" value="1"/>
</dbReference>
<feature type="binding site" evidence="9">
    <location>
        <begin position="229"/>
        <end position="233"/>
    </location>
    <ligand>
        <name>GTP</name>
        <dbReference type="ChEBI" id="CHEBI:37565"/>
        <label>2</label>
    </ligand>
</feature>
<dbReference type="CDD" id="cd01895">
    <property type="entry name" value="EngA2"/>
    <property type="match status" value="1"/>
</dbReference>
<dbReference type="OrthoDB" id="9805918at2"/>
<dbReference type="FunFam" id="3.40.50.300:FF:000040">
    <property type="entry name" value="GTPase Der"/>
    <property type="match status" value="1"/>
</dbReference>
<reference evidence="12 13" key="1">
    <citation type="submission" date="2017-11" db="EMBL/GenBank/DDBJ databases">
        <title>Genome sequence of Entomoplasma freundtii BARC 318 (ATCC 51999).</title>
        <authorList>
            <person name="Lo W.-S."/>
            <person name="Gasparich G.E."/>
            <person name="Kuo C.-H."/>
        </authorList>
    </citation>
    <scope>NUCLEOTIDE SEQUENCE [LARGE SCALE GENOMIC DNA]</scope>
    <source>
        <strain evidence="12 13">BARC 318</strain>
    </source>
</reference>
<evidence type="ECO:0000256" key="3">
    <source>
        <dbReference type="ARBA" id="ARBA00022517"/>
    </source>
</evidence>
<dbReference type="PRINTS" id="PR00326">
    <property type="entry name" value="GTP1OBG"/>
</dbReference>
<dbReference type="CDD" id="cd01894">
    <property type="entry name" value="EngA1"/>
    <property type="match status" value="1"/>
</dbReference>
<feature type="binding site" evidence="9">
    <location>
        <begin position="293"/>
        <end position="296"/>
    </location>
    <ligand>
        <name>GTP</name>
        <dbReference type="ChEBI" id="CHEBI:37565"/>
        <label>2</label>
    </ligand>
</feature>
<dbReference type="InterPro" id="IPR027417">
    <property type="entry name" value="P-loop_NTPase"/>
</dbReference>
<dbReference type="InterPro" id="IPR031166">
    <property type="entry name" value="G_ENGA"/>
</dbReference>
<keyword evidence="4 11" id="KW-0677">Repeat</keyword>
<dbReference type="InterPro" id="IPR015946">
    <property type="entry name" value="KH_dom-like_a/b"/>
</dbReference>
<dbReference type="NCBIfam" id="TIGR00231">
    <property type="entry name" value="small_GTP"/>
    <property type="match status" value="2"/>
</dbReference>
<evidence type="ECO:0000256" key="1">
    <source>
        <dbReference type="ARBA" id="ARBA00008279"/>
    </source>
</evidence>
<comment type="function">
    <text evidence="8 9 11">GTPase that plays an essential role in the late steps of ribosome biogenesis.</text>
</comment>
<evidence type="ECO:0000256" key="7">
    <source>
        <dbReference type="ARBA" id="ARBA00032345"/>
    </source>
</evidence>
<dbReference type="Gene3D" id="3.40.50.300">
    <property type="entry name" value="P-loop containing nucleotide triphosphate hydrolases"/>
    <property type="match status" value="2"/>
</dbReference>
<organism evidence="12 13">
    <name type="scientific">Entomoplasma freundtii</name>
    <dbReference type="NCBI Taxonomy" id="74700"/>
    <lineage>
        <taxon>Bacteria</taxon>
        <taxon>Bacillati</taxon>
        <taxon>Mycoplasmatota</taxon>
        <taxon>Mollicutes</taxon>
        <taxon>Entomoplasmatales</taxon>
        <taxon>Entomoplasmataceae</taxon>
        <taxon>Entomoplasma</taxon>
    </lineage>
</organism>
<keyword evidence="3 9" id="KW-0690">Ribosome biogenesis</keyword>
<evidence type="ECO:0000256" key="6">
    <source>
        <dbReference type="ARBA" id="ARBA00023134"/>
    </source>
</evidence>
<evidence type="ECO:0000256" key="9">
    <source>
        <dbReference type="HAMAP-Rule" id="MF_00195"/>
    </source>
</evidence>
<protein>
    <recommendedName>
        <fullName evidence="2 9">GTPase Der</fullName>
    </recommendedName>
    <alternativeName>
        <fullName evidence="7 9">GTP-binding protein EngA</fullName>
    </alternativeName>
</protein>
<dbReference type="GO" id="GO:0005525">
    <property type="term" value="F:GTP binding"/>
    <property type="evidence" value="ECO:0007669"/>
    <property type="project" value="UniProtKB-UniRule"/>
</dbReference>
<comment type="similarity">
    <text evidence="1 9 10 11">Belongs to the TRAFAC class TrmE-Era-EngA-EngB-Septin-like GTPase superfamily. EngA (Der) GTPase family.</text>
</comment>
<feature type="binding site" evidence="9">
    <location>
        <begin position="182"/>
        <end position="189"/>
    </location>
    <ligand>
        <name>GTP</name>
        <dbReference type="ChEBI" id="CHEBI:37565"/>
        <label>2</label>
    </ligand>
</feature>
<dbReference type="FunFam" id="3.40.50.300:FF:000057">
    <property type="entry name" value="GTPase Der"/>
    <property type="match status" value="1"/>
</dbReference>
<dbReference type="GO" id="GO:0042254">
    <property type="term" value="P:ribosome biogenesis"/>
    <property type="evidence" value="ECO:0007669"/>
    <property type="project" value="UniProtKB-KW"/>
</dbReference>
<evidence type="ECO:0000256" key="8">
    <source>
        <dbReference type="ARBA" id="ARBA00053470"/>
    </source>
</evidence>
<dbReference type="RefSeq" id="WP_100609613.1">
    <property type="nucleotide sequence ID" value="NZ_CP024962.1"/>
</dbReference>
<feature type="binding site" evidence="9">
    <location>
        <begin position="120"/>
        <end position="123"/>
    </location>
    <ligand>
        <name>GTP</name>
        <dbReference type="ChEBI" id="CHEBI:37565"/>
        <label>1</label>
    </ligand>
</feature>
<evidence type="ECO:0000256" key="10">
    <source>
        <dbReference type="PROSITE-ProRule" id="PRU01049"/>
    </source>
</evidence>
<dbReference type="InterPro" id="IPR005225">
    <property type="entry name" value="Small_GTP-bd"/>
</dbReference>
<keyword evidence="13" id="KW-1185">Reference proteome</keyword>
<dbReference type="NCBIfam" id="TIGR03594">
    <property type="entry name" value="GTPase_EngA"/>
    <property type="match status" value="1"/>
</dbReference>
<dbReference type="Pfam" id="PF01926">
    <property type="entry name" value="MMR_HSR1"/>
    <property type="match status" value="2"/>
</dbReference>
<dbReference type="PANTHER" id="PTHR43834">
    <property type="entry name" value="GTPASE DER"/>
    <property type="match status" value="1"/>
</dbReference>
<dbReference type="SMART" id="SM00382">
    <property type="entry name" value="AAA"/>
    <property type="match status" value="2"/>
</dbReference>
<dbReference type="KEGG" id="efr:EFREU_v1c05510"/>
<sequence>MKKKNVIAIIGRPNVGKSSLFNRVIKEKKAIIEDRPGVTRDRIYGSADWLTRDFIVIDTGGITLENATFAKEIKLQAEIAMAEADVIVFVVNHQEGLLPDDEMIAKLLYKTKKPVILAVNKYDRKMNQDETYHYLTLGFGEPFLISSTHGIGIGDLLDEIIHKLPSPKEQDQTPYPSVALIGKPNVGKSSLINTLTGEQRMIVSPIPGTTIDAVDSLVKYNGKNYLFVDTAGIRRKGKIESLEKYSYLRSLGAINKADFVLLMMDMSEPISDQDTNIGGLAFEAQKPIIIIGNKWDLLPTEMKDRKRREAEIRAYFKYLRYAKIIFISALEKQKIGQIYQAIDDVDASLKRKIQTSIFNEVLNRAQLLNPAPDHNGGRLKIYYGSQVEAYLPTFVIFVNNPDYVHFSYKRFLENQIREQFGFEGVPINLIFRERR</sequence>
<keyword evidence="5 9" id="KW-0547">Nucleotide-binding</keyword>
<dbReference type="EMBL" id="CP024962">
    <property type="protein sequence ID" value="ATZ16572.1"/>
    <property type="molecule type" value="Genomic_DNA"/>
</dbReference>
<evidence type="ECO:0000256" key="11">
    <source>
        <dbReference type="RuleBase" id="RU004481"/>
    </source>
</evidence>
<gene>
    <name evidence="12" type="primary">engA</name>
    <name evidence="9" type="synonym">der</name>
    <name evidence="12" type="ORF">EFREU_v1c05510</name>
</gene>
<dbReference type="InterPro" id="IPR003593">
    <property type="entry name" value="AAA+_ATPase"/>
</dbReference>
<evidence type="ECO:0000256" key="5">
    <source>
        <dbReference type="ARBA" id="ARBA00022741"/>
    </source>
</evidence>
<dbReference type="Pfam" id="PF14714">
    <property type="entry name" value="KH_dom-like"/>
    <property type="match status" value="1"/>
</dbReference>
<dbReference type="Proteomes" id="UP000232222">
    <property type="component" value="Chromosome"/>
</dbReference>
<feature type="binding site" evidence="9">
    <location>
        <begin position="11"/>
        <end position="18"/>
    </location>
    <ligand>
        <name>GTP</name>
        <dbReference type="ChEBI" id="CHEBI:37565"/>
        <label>1</label>
    </ligand>
</feature>
<keyword evidence="6 9" id="KW-0342">GTP-binding</keyword>
<dbReference type="InterPro" id="IPR016484">
    <property type="entry name" value="GTPase_Der"/>
</dbReference>
<comment type="subunit">
    <text evidence="9">Associates with the 50S ribosomal subunit.</text>
</comment>
<dbReference type="HAMAP" id="MF_00195">
    <property type="entry name" value="GTPase_Der"/>
    <property type="match status" value="1"/>
</dbReference>
<evidence type="ECO:0000313" key="13">
    <source>
        <dbReference type="Proteomes" id="UP000232222"/>
    </source>
</evidence>
<dbReference type="GO" id="GO:0043022">
    <property type="term" value="F:ribosome binding"/>
    <property type="evidence" value="ECO:0007669"/>
    <property type="project" value="TreeGrafter"/>
</dbReference>
<dbReference type="PROSITE" id="PS51712">
    <property type="entry name" value="G_ENGA"/>
    <property type="match status" value="2"/>
</dbReference>